<reference evidence="2 3" key="1">
    <citation type="submission" date="2021-03" db="EMBL/GenBank/DDBJ databases">
        <authorList>
            <person name="Kim M.K."/>
        </authorList>
    </citation>
    <scope>NUCLEOTIDE SEQUENCE [LARGE SCALE GENOMIC DNA]</scope>
    <source>
        <strain evidence="2 3">BT507</strain>
    </source>
</reference>
<protein>
    <submittedName>
        <fullName evidence="2">Uncharacterized protein</fullName>
    </submittedName>
</protein>
<name>A0ABS3THI5_9BACT</name>
<comment type="caution">
    <text evidence="2">The sequence shown here is derived from an EMBL/GenBank/DDBJ whole genome shotgun (WGS) entry which is preliminary data.</text>
</comment>
<sequence length="111" mass="12657">MPKPAITYDWSAITRSFEFNALGRDTKETATYFHPLTYGPEQPAPSPEHQQLSDFLVALRPLIKLPRPDWQADTGERIAALQERIEQVKRRIWVIQTEGPARPASATPLFD</sequence>
<dbReference type="Proteomes" id="UP000670527">
    <property type="component" value="Unassembled WGS sequence"/>
</dbReference>
<keyword evidence="1" id="KW-0175">Coiled coil</keyword>
<organism evidence="2 3">
    <name type="scientific">Hymenobacter defluvii</name>
    <dbReference type="NCBI Taxonomy" id="2054411"/>
    <lineage>
        <taxon>Bacteria</taxon>
        <taxon>Pseudomonadati</taxon>
        <taxon>Bacteroidota</taxon>
        <taxon>Cytophagia</taxon>
        <taxon>Cytophagales</taxon>
        <taxon>Hymenobacteraceae</taxon>
        <taxon>Hymenobacter</taxon>
    </lineage>
</organism>
<proteinExistence type="predicted"/>
<feature type="coiled-coil region" evidence="1">
    <location>
        <begin position="71"/>
        <end position="98"/>
    </location>
</feature>
<accession>A0ABS3THI5</accession>
<keyword evidence="3" id="KW-1185">Reference proteome</keyword>
<evidence type="ECO:0000256" key="1">
    <source>
        <dbReference type="SAM" id="Coils"/>
    </source>
</evidence>
<evidence type="ECO:0000313" key="3">
    <source>
        <dbReference type="Proteomes" id="UP000670527"/>
    </source>
</evidence>
<gene>
    <name evidence="2" type="ORF">J4D97_20850</name>
</gene>
<dbReference type="RefSeq" id="WP_208309259.1">
    <property type="nucleotide sequence ID" value="NZ_JAGETX010000024.1"/>
</dbReference>
<evidence type="ECO:0000313" key="2">
    <source>
        <dbReference type="EMBL" id="MBO3273112.1"/>
    </source>
</evidence>
<dbReference type="EMBL" id="JAGETX010000024">
    <property type="protein sequence ID" value="MBO3273112.1"/>
    <property type="molecule type" value="Genomic_DNA"/>
</dbReference>